<proteinExistence type="predicted"/>
<keyword evidence="3" id="KW-1185">Reference proteome</keyword>
<comment type="caution">
    <text evidence="2">The sequence shown here is derived from an EMBL/GenBank/DDBJ whole genome shotgun (WGS) entry which is preliminary data.</text>
</comment>
<organism evidence="2 3">
    <name type="scientific">Lichenifustis flavocetrariae</name>
    <dbReference type="NCBI Taxonomy" id="2949735"/>
    <lineage>
        <taxon>Bacteria</taxon>
        <taxon>Pseudomonadati</taxon>
        <taxon>Pseudomonadota</taxon>
        <taxon>Alphaproteobacteria</taxon>
        <taxon>Hyphomicrobiales</taxon>
        <taxon>Lichenihabitantaceae</taxon>
        <taxon>Lichenifustis</taxon>
    </lineage>
</organism>
<dbReference type="Proteomes" id="UP001165667">
    <property type="component" value="Unassembled WGS sequence"/>
</dbReference>
<dbReference type="InterPro" id="IPR010064">
    <property type="entry name" value="HK97-gp10_tail"/>
</dbReference>
<feature type="compositionally biased region" description="Low complexity" evidence="1">
    <location>
        <begin position="41"/>
        <end position="56"/>
    </location>
</feature>
<dbReference type="NCBIfam" id="TIGR01725">
    <property type="entry name" value="phge_HK97_gp10"/>
    <property type="match status" value="1"/>
</dbReference>
<dbReference type="EMBL" id="JAMOIM010000020">
    <property type="protein sequence ID" value="MCW6510983.1"/>
    <property type="molecule type" value="Genomic_DNA"/>
</dbReference>
<sequence>MTPTEAKRRLGGLPATLQAATEAALDRVAETVATEARRSLGAAGPSAPGAAPADPAGTLAAAIGTAREGDGTAMVNVAAPFAAALEYGTRHMAARPFLRPAVAATGEAARQIMAEAFAQAIAQAEDDA</sequence>
<dbReference type="AlphaFoldDB" id="A0AA42CKW8"/>
<dbReference type="RefSeq" id="WP_282587362.1">
    <property type="nucleotide sequence ID" value="NZ_JAMOIM010000020.1"/>
</dbReference>
<protein>
    <recommendedName>
        <fullName evidence="4">HK97 gp10 family phage protein</fullName>
    </recommendedName>
</protein>
<accession>A0AA42CKW8</accession>
<reference evidence="2" key="1">
    <citation type="submission" date="2022-05" db="EMBL/GenBank/DDBJ databases">
        <authorList>
            <person name="Pankratov T."/>
        </authorList>
    </citation>
    <scope>NUCLEOTIDE SEQUENCE</scope>
    <source>
        <strain evidence="2">BP6-180914</strain>
    </source>
</reference>
<evidence type="ECO:0000256" key="1">
    <source>
        <dbReference type="SAM" id="MobiDB-lite"/>
    </source>
</evidence>
<evidence type="ECO:0000313" key="2">
    <source>
        <dbReference type="EMBL" id="MCW6510983.1"/>
    </source>
</evidence>
<evidence type="ECO:0000313" key="3">
    <source>
        <dbReference type="Proteomes" id="UP001165667"/>
    </source>
</evidence>
<feature type="region of interest" description="Disordered" evidence="1">
    <location>
        <begin position="36"/>
        <end position="56"/>
    </location>
</feature>
<evidence type="ECO:0008006" key="4">
    <source>
        <dbReference type="Google" id="ProtNLM"/>
    </source>
</evidence>
<gene>
    <name evidence="2" type="ORF">M8523_23540</name>
</gene>
<name>A0AA42CKW8_9HYPH</name>